<dbReference type="EMBL" id="RDPI01001774">
    <property type="protein sequence ID" value="MBF4377456.1"/>
    <property type="molecule type" value="Genomic_DNA"/>
</dbReference>
<accession>A0ABR9ZG87</accession>
<dbReference type="RefSeq" id="WP_214651843.1">
    <property type="nucleotide sequence ID" value="NZ_RDPI01001774.1"/>
</dbReference>
<organism evidence="1 2">
    <name type="scientific">Vibrio anguillarum</name>
    <name type="common">Listonella anguillarum</name>
    <dbReference type="NCBI Taxonomy" id="55601"/>
    <lineage>
        <taxon>Bacteria</taxon>
        <taxon>Pseudomonadati</taxon>
        <taxon>Pseudomonadota</taxon>
        <taxon>Gammaproteobacteria</taxon>
        <taxon>Vibrionales</taxon>
        <taxon>Vibrionaceae</taxon>
        <taxon>Vibrio</taxon>
    </lineage>
</organism>
<gene>
    <name evidence="1" type="ORF">EAY46_31280</name>
</gene>
<name>A0ABR9ZG87_VIBAN</name>
<keyword evidence="2" id="KW-1185">Reference proteome</keyword>
<sequence>SKKINIKSPVYLLEGMHKTDWATRIVSRIKKARFLFRSFDPNEQPRLSANDAINQVSQSHGIVVPLLSSSAVGFEVHNMRGAFIAGLADGMS</sequence>
<evidence type="ECO:0000313" key="1">
    <source>
        <dbReference type="EMBL" id="MBF4377456.1"/>
    </source>
</evidence>
<protein>
    <submittedName>
        <fullName evidence="1">Uncharacterized protein</fullName>
    </submittedName>
</protein>
<feature type="non-terminal residue" evidence="1">
    <location>
        <position position="1"/>
    </location>
</feature>
<proteinExistence type="predicted"/>
<dbReference type="Proteomes" id="UP000726136">
    <property type="component" value="Unassembled WGS sequence"/>
</dbReference>
<reference evidence="1 2" key="1">
    <citation type="journal article" date="2021" name="PeerJ">
        <title>Analysis of 44 Vibrio anguillarum genomes reveals high genetic diversity.</title>
        <authorList>
            <person name="Hansen M.J."/>
            <person name="Dalsgaard I."/>
        </authorList>
    </citation>
    <scope>NUCLEOTIDE SEQUENCE [LARGE SCALE GENOMIC DNA]</scope>
    <source>
        <strain evidence="1 2">040915-1/1B</strain>
    </source>
</reference>
<evidence type="ECO:0000313" key="2">
    <source>
        <dbReference type="Proteomes" id="UP000726136"/>
    </source>
</evidence>
<comment type="caution">
    <text evidence="1">The sequence shown here is derived from an EMBL/GenBank/DDBJ whole genome shotgun (WGS) entry which is preliminary data.</text>
</comment>
<feature type="non-terminal residue" evidence="1">
    <location>
        <position position="92"/>
    </location>
</feature>